<protein>
    <submittedName>
        <fullName evidence="8">Antilisterial bacteriocin subtilosin biosynthesis protein AlbA</fullName>
    </submittedName>
</protein>
<gene>
    <name evidence="8" type="primary">albA2</name>
    <name evidence="8" type="ORF">FEAC_26550</name>
</gene>
<dbReference type="PANTHER" id="PTHR11228:SF34">
    <property type="entry name" value="TUNGSTEN-CONTAINING ALDEHYDE FERREDOXIN OXIDOREDUCTASE COFACTOR MODIFYING PROTEIN"/>
    <property type="match status" value="1"/>
</dbReference>
<reference evidence="8 9" key="1">
    <citation type="submission" date="2015-01" db="EMBL/GenBank/DDBJ databases">
        <title>Draft genome of the acidophilic iron oxidizer Ferrimicrobium acidiphilum strain T23.</title>
        <authorList>
            <person name="Poehlein A."/>
            <person name="Eisen S."/>
            <person name="Schloemann M."/>
            <person name="Johnson B.D."/>
            <person name="Daniel R."/>
            <person name="Muehling M."/>
        </authorList>
    </citation>
    <scope>NUCLEOTIDE SEQUENCE [LARGE SCALE GENOMIC DNA]</scope>
    <source>
        <strain evidence="8 9">T23</strain>
    </source>
</reference>
<dbReference type="InterPro" id="IPR007197">
    <property type="entry name" value="rSAM"/>
</dbReference>
<dbReference type="AlphaFoldDB" id="A0A0D8FTP9"/>
<dbReference type="SFLD" id="SFLDS00029">
    <property type="entry name" value="Radical_SAM"/>
    <property type="match status" value="1"/>
</dbReference>
<evidence type="ECO:0000313" key="9">
    <source>
        <dbReference type="Proteomes" id="UP000032336"/>
    </source>
</evidence>
<dbReference type="GO" id="GO:0051539">
    <property type="term" value="F:4 iron, 4 sulfur cluster binding"/>
    <property type="evidence" value="ECO:0007669"/>
    <property type="project" value="UniProtKB-KW"/>
</dbReference>
<dbReference type="InterPro" id="IPR013785">
    <property type="entry name" value="Aldolase_TIM"/>
</dbReference>
<dbReference type="Proteomes" id="UP000032336">
    <property type="component" value="Unassembled WGS sequence"/>
</dbReference>
<proteinExistence type="predicted"/>
<dbReference type="SUPFAM" id="SSF102114">
    <property type="entry name" value="Radical SAM enzymes"/>
    <property type="match status" value="1"/>
</dbReference>
<dbReference type="GeneID" id="78373661"/>
<evidence type="ECO:0000256" key="4">
    <source>
        <dbReference type="ARBA" id="ARBA00022723"/>
    </source>
</evidence>
<dbReference type="CDD" id="cd01335">
    <property type="entry name" value="Radical_SAM"/>
    <property type="match status" value="1"/>
</dbReference>
<sequence>MPMMTTVREARYDSSPQLVFWEMTKACPLACRHCRASAISCGLPDQLTTAEGINLIHQVASFGHPSPILIMTGGDVLMRDDLDELIVEAKVRGVRVALAPAVSPLLSPERAASLRSLGVRSVSISLDGMREVHEHIRGVDGHFEQTSRALDLLQEEGFTVQINSTVMVDTVHELPSIVEFLLVKGIKIWEVFFVIEVGRGVSMLSLSPSENEDVAHFLYDMSGYGLVVRTVEAPFFRRIVRERQQGIDNTGALYTELMAEVHERVGVPHHASRVALASTRDGKGIIFVAHNGDVYPSGFLPVTLGSVREQSLVSIYRDTPLLIELRGARFHGACGSCDYSDLCGGSRSRAFASFGDPLASDPACLIAG</sequence>
<dbReference type="CDD" id="cd21123">
    <property type="entry name" value="SPASM_MftC-like"/>
    <property type="match status" value="1"/>
</dbReference>
<keyword evidence="5" id="KW-0408">Iron</keyword>
<keyword evidence="2" id="KW-0004">4Fe-4S</keyword>
<dbReference type="InterPro" id="IPR058240">
    <property type="entry name" value="rSAM_sf"/>
</dbReference>
<dbReference type="PIRSF" id="PIRSF037420">
    <property type="entry name" value="PQQ_syn_pqqE"/>
    <property type="match status" value="1"/>
</dbReference>
<dbReference type="GO" id="GO:0003824">
    <property type="term" value="F:catalytic activity"/>
    <property type="evidence" value="ECO:0007669"/>
    <property type="project" value="InterPro"/>
</dbReference>
<dbReference type="PATRIC" id="fig|1121877.4.peg.2971"/>
<dbReference type="SFLD" id="SFLDG01067">
    <property type="entry name" value="SPASM/twitch_domain_containing"/>
    <property type="match status" value="1"/>
</dbReference>
<dbReference type="PROSITE" id="PS51918">
    <property type="entry name" value="RADICAL_SAM"/>
    <property type="match status" value="1"/>
</dbReference>
<comment type="cofactor">
    <cofactor evidence="1">
        <name>[4Fe-4S] cluster</name>
        <dbReference type="ChEBI" id="CHEBI:49883"/>
    </cofactor>
</comment>
<dbReference type="InterPro" id="IPR017200">
    <property type="entry name" value="PqqE-like"/>
</dbReference>
<dbReference type="eggNOG" id="COG0535">
    <property type="taxonomic scope" value="Bacteria"/>
</dbReference>
<organism evidence="8 9">
    <name type="scientific">Ferrimicrobium acidiphilum DSM 19497</name>
    <dbReference type="NCBI Taxonomy" id="1121877"/>
    <lineage>
        <taxon>Bacteria</taxon>
        <taxon>Bacillati</taxon>
        <taxon>Actinomycetota</taxon>
        <taxon>Acidimicrobiia</taxon>
        <taxon>Acidimicrobiales</taxon>
        <taxon>Acidimicrobiaceae</taxon>
        <taxon>Ferrimicrobium</taxon>
    </lineage>
</organism>
<dbReference type="InterPro" id="IPR050377">
    <property type="entry name" value="Radical_SAM_PqqE_MftC-like"/>
</dbReference>
<dbReference type="Pfam" id="PF04055">
    <property type="entry name" value="Radical_SAM"/>
    <property type="match status" value="1"/>
</dbReference>
<evidence type="ECO:0000259" key="7">
    <source>
        <dbReference type="PROSITE" id="PS51918"/>
    </source>
</evidence>
<comment type="caution">
    <text evidence="8">The sequence shown here is derived from an EMBL/GenBank/DDBJ whole genome shotgun (WGS) entry which is preliminary data.</text>
</comment>
<dbReference type="Gene3D" id="3.20.20.70">
    <property type="entry name" value="Aldolase class I"/>
    <property type="match status" value="1"/>
</dbReference>
<feature type="domain" description="Radical SAM core" evidence="7">
    <location>
        <begin position="13"/>
        <end position="237"/>
    </location>
</feature>
<dbReference type="GO" id="GO:0046872">
    <property type="term" value="F:metal ion binding"/>
    <property type="evidence" value="ECO:0007669"/>
    <property type="project" value="UniProtKB-KW"/>
</dbReference>
<evidence type="ECO:0000256" key="1">
    <source>
        <dbReference type="ARBA" id="ARBA00001966"/>
    </source>
</evidence>
<dbReference type="NCBIfam" id="TIGR04053">
    <property type="entry name" value="TIGR04053 family radical SAM/SPASM domain-containing protein"/>
    <property type="match status" value="1"/>
</dbReference>
<dbReference type="STRING" id="1121877.FEAC_26550"/>
<accession>A0A0D8FTP9</accession>
<keyword evidence="4" id="KW-0479">Metal-binding</keyword>
<dbReference type="RefSeq" id="WP_201773912.1">
    <property type="nucleotide sequence ID" value="NZ_JQKF01000036.1"/>
</dbReference>
<evidence type="ECO:0000256" key="2">
    <source>
        <dbReference type="ARBA" id="ARBA00022485"/>
    </source>
</evidence>
<keyword evidence="3" id="KW-0949">S-adenosyl-L-methionine</keyword>
<keyword evidence="9" id="KW-1185">Reference proteome</keyword>
<evidence type="ECO:0000256" key="3">
    <source>
        <dbReference type="ARBA" id="ARBA00022691"/>
    </source>
</evidence>
<dbReference type="PANTHER" id="PTHR11228">
    <property type="entry name" value="RADICAL SAM DOMAIN PROTEIN"/>
    <property type="match status" value="1"/>
</dbReference>
<name>A0A0D8FTP9_9ACTN</name>
<dbReference type="SFLD" id="SFLDG01386">
    <property type="entry name" value="main_SPASM_domain-containing"/>
    <property type="match status" value="1"/>
</dbReference>
<evidence type="ECO:0000256" key="5">
    <source>
        <dbReference type="ARBA" id="ARBA00023004"/>
    </source>
</evidence>
<evidence type="ECO:0000313" key="8">
    <source>
        <dbReference type="EMBL" id="KJE75632.1"/>
    </source>
</evidence>
<dbReference type="EMBL" id="JXUW01000034">
    <property type="protein sequence ID" value="KJE75632.1"/>
    <property type="molecule type" value="Genomic_DNA"/>
</dbReference>
<evidence type="ECO:0000256" key="6">
    <source>
        <dbReference type="ARBA" id="ARBA00023014"/>
    </source>
</evidence>
<keyword evidence="6" id="KW-0411">Iron-sulfur</keyword>